<sequence>MATHVGTSGVVKVGSATVAEVTGFTLNETQDTVEDTSLTDSKKSYLALRGDATATIECHWDETDTNGQEALDVGTSATIELYPEGADSGDAYYNGTGIVTGMDVGVTMDGIISRTINVQFSGGVTHSTV</sequence>
<comment type="caution">
    <text evidence="1">The sequence shown here is derived from an EMBL/GenBank/DDBJ whole genome shotgun (WGS) entry which is preliminary data.</text>
</comment>
<dbReference type="Gene3D" id="4.10.410.40">
    <property type="match status" value="1"/>
</dbReference>
<accession>A0A3D6BT66</accession>
<organism evidence="1 2">
    <name type="scientific">Xanthomarina gelatinilytica</name>
    <dbReference type="NCBI Taxonomy" id="1137281"/>
    <lineage>
        <taxon>Bacteria</taxon>
        <taxon>Pseudomonadati</taxon>
        <taxon>Bacteroidota</taxon>
        <taxon>Flavobacteriia</taxon>
        <taxon>Flavobacteriales</taxon>
        <taxon>Flavobacteriaceae</taxon>
        <taxon>Xanthomarina</taxon>
    </lineage>
</organism>
<dbReference type="EMBL" id="DPRK01000208">
    <property type="protein sequence ID" value="HCY82451.1"/>
    <property type="molecule type" value="Genomic_DNA"/>
</dbReference>
<gene>
    <name evidence="1" type="ORF">DHV22_13050</name>
</gene>
<evidence type="ECO:0000313" key="1">
    <source>
        <dbReference type="EMBL" id="HCY82451.1"/>
    </source>
</evidence>
<protein>
    <recommendedName>
        <fullName evidence="3">Phage tail protein</fullName>
    </recommendedName>
</protein>
<dbReference type="Proteomes" id="UP000263268">
    <property type="component" value="Unassembled WGS sequence"/>
</dbReference>
<name>A0A3D6BT66_9FLAO</name>
<proteinExistence type="predicted"/>
<evidence type="ECO:0008006" key="3">
    <source>
        <dbReference type="Google" id="ProtNLM"/>
    </source>
</evidence>
<dbReference type="AlphaFoldDB" id="A0A3D6BT66"/>
<evidence type="ECO:0000313" key="2">
    <source>
        <dbReference type="Proteomes" id="UP000263268"/>
    </source>
</evidence>
<reference evidence="1 2" key="1">
    <citation type="journal article" date="2018" name="Nat. Biotechnol.">
        <title>A standardized bacterial taxonomy based on genome phylogeny substantially revises the tree of life.</title>
        <authorList>
            <person name="Parks D.H."/>
            <person name="Chuvochina M."/>
            <person name="Waite D.W."/>
            <person name="Rinke C."/>
            <person name="Skarshewski A."/>
            <person name="Chaumeil P.A."/>
            <person name="Hugenholtz P."/>
        </authorList>
    </citation>
    <scope>NUCLEOTIDE SEQUENCE [LARGE SCALE GENOMIC DNA]</scope>
    <source>
        <strain evidence="1">UBA10227</strain>
    </source>
</reference>